<dbReference type="AlphaFoldDB" id="A0AAP0CEX0"/>
<accession>A0AAP0CEX0</accession>
<dbReference type="EMBL" id="JBCNJP010000025">
    <property type="protein sequence ID" value="KAK9055564.1"/>
    <property type="molecule type" value="Genomic_DNA"/>
</dbReference>
<dbReference type="Proteomes" id="UP001408789">
    <property type="component" value="Unassembled WGS sequence"/>
</dbReference>
<dbReference type="Pfam" id="PF02519">
    <property type="entry name" value="Auxin_inducible"/>
    <property type="match status" value="1"/>
</dbReference>
<evidence type="ECO:0000313" key="3">
    <source>
        <dbReference type="EMBL" id="KAK9055564.1"/>
    </source>
</evidence>
<organism evidence="3 4">
    <name type="scientific">Deinandra increscens subsp. villosa</name>
    <dbReference type="NCBI Taxonomy" id="3103831"/>
    <lineage>
        <taxon>Eukaryota</taxon>
        <taxon>Viridiplantae</taxon>
        <taxon>Streptophyta</taxon>
        <taxon>Embryophyta</taxon>
        <taxon>Tracheophyta</taxon>
        <taxon>Spermatophyta</taxon>
        <taxon>Magnoliopsida</taxon>
        <taxon>eudicotyledons</taxon>
        <taxon>Gunneridae</taxon>
        <taxon>Pentapetalae</taxon>
        <taxon>asterids</taxon>
        <taxon>campanulids</taxon>
        <taxon>Asterales</taxon>
        <taxon>Asteraceae</taxon>
        <taxon>Asteroideae</taxon>
        <taxon>Heliantheae alliance</taxon>
        <taxon>Madieae</taxon>
        <taxon>Madiinae</taxon>
        <taxon>Deinandra</taxon>
    </lineage>
</organism>
<reference evidence="3 4" key="1">
    <citation type="submission" date="2024-04" db="EMBL/GenBank/DDBJ databases">
        <title>The reference genome of an endangered Asteraceae, Deinandra increscens subsp. villosa, native to the Central Coast of California.</title>
        <authorList>
            <person name="Guilliams M."/>
            <person name="Hasenstab-Lehman K."/>
            <person name="Meyer R."/>
            <person name="Mcevoy S."/>
        </authorList>
    </citation>
    <scope>NUCLEOTIDE SEQUENCE [LARGE SCALE GENOMIC DNA]</scope>
    <source>
        <tissue evidence="3">Leaf</tissue>
    </source>
</reference>
<keyword evidence="4" id="KW-1185">Reference proteome</keyword>
<evidence type="ECO:0000256" key="2">
    <source>
        <dbReference type="SAM" id="MobiDB-lite"/>
    </source>
</evidence>
<sequence length="127" mass="14245">MARGGKLTKIKSVLKKWHSFSNGKPPAATNLPPTSDDEDHHHDHDYDHSHAVLYVGKSRRRYHISSHVAQHPLLQELVERSGVADSSSSAVTIDCEVVLFEHLLWMIENADPQPDAGLHELVDFYAC</sequence>
<dbReference type="PANTHER" id="PTHR35296:SF8">
    <property type="entry name" value="SMALL AUXIN-UP RNA-RELATED"/>
    <property type="match status" value="1"/>
</dbReference>
<dbReference type="InterPro" id="IPR003676">
    <property type="entry name" value="SAUR_fam"/>
</dbReference>
<name>A0AAP0CEX0_9ASTR</name>
<comment type="caution">
    <text evidence="3">The sequence shown here is derived from an EMBL/GenBank/DDBJ whole genome shotgun (WGS) entry which is preliminary data.</text>
</comment>
<evidence type="ECO:0000313" key="4">
    <source>
        <dbReference type="Proteomes" id="UP001408789"/>
    </source>
</evidence>
<feature type="region of interest" description="Disordered" evidence="2">
    <location>
        <begin position="19"/>
        <end position="44"/>
    </location>
</feature>
<dbReference type="PANTHER" id="PTHR35296">
    <property type="entry name" value="EXPRESSED PROTEIN"/>
    <property type="match status" value="1"/>
</dbReference>
<comment type="similarity">
    <text evidence="1">Belongs to the ARG7 family.</text>
</comment>
<proteinExistence type="inferred from homology"/>
<dbReference type="GO" id="GO:0009733">
    <property type="term" value="P:response to auxin"/>
    <property type="evidence" value="ECO:0007669"/>
    <property type="project" value="InterPro"/>
</dbReference>
<gene>
    <name evidence="3" type="ORF">SSX86_026648</name>
</gene>
<evidence type="ECO:0008006" key="5">
    <source>
        <dbReference type="Google" id="ProtNLM"/>
    </source>
</evidence>
<protein>
    <recommendedName>
        <fullName evidence="5">Small auxin up regulated protein</fullName>
    </recommendedName>
</protein>
<evidence type="ECO:0000256" key="1">
    <source>
        <dbReference type="ARBA" id="ARBA00006974"/>
    </source>
</evidence>